<dbReference type="AlphaFoldDB" id="A0A645FM08"/>
<reference evidence="1" key="1">
    <citation type="submission" date="2019-08" db="EMBL/GenBank/DDBJ databases">
        <authorList>
            <person name="Kucharzyk K."/>
            <person name="Murdoch R.W."/>
            <person name="Higgins S."/>
            <person name="Loffler F."/>
        </authorList>
    </citation>
    <scope>NUCLEOTIDE SEQUENCE</scope>
</reference>
<proteinExistence type="predicted"/>
<accession>A0A645FM08</accession>
<comment type="caution">
    <text evidence="1">The sequence shown here is derived from an EMBL/GenBank/DDBJ whole genome shotgun (WGS) entry which is preliminary data.</text>
</comment>
<dbReference type="EMBL" id="VSSQ01062216">
    <property type="protein sequence ID" value="MPN15448.1"/>
    <property type="molecule type" value="Genomic_DNA"/>
</dbReference>
<evidence type="ECO:0000313" key="1">
    <source>
        <dbReference type="EMBL" id="MPN15448.1"/>
    </source>
</evidence>
<protein>
    <submittedName>
        <fullName evidence="1">Uncharacterized protein</fullName>
    </submittedName>
</protein>
<sequence>MNKPTVKYRIHKNSLSRNDSVENLRKKEALKIFNKYRKQNLNIFNPIDLSIYYENWLRYKYKGFKGHKGVPLLLKFSLFYWYLKFNGVRSY</sequence>
<gene>
    <name evidence="1" type="ORF">SDC9_162782</name>
</gene>
<name>A0A645FM08_9ZZZZ</name>
<organism evidence="1">
    <name type="scientific">bioreactor metagenome</name>
    <dbReference type="NCBI Taxonomy" id="1076179"/>
    <lineage>
        <taxon>unclassified sequences</taxon>
        <taxon>metagenomes</taxon>
        <taxon>ecological metagenomes</taxon>
    </lineage>
</organism>